<dbReference type="InterPro" id="IPR005123">
    <property type="entry name" value="Oxoglu/Fe-dep_dioxygenase_dom"/>
</dbReference>
<evidence type="ECO:0000256" key="5">
    <source>
        <dbReference type="ARBA" id="ARBA00022840"/>
    </source>
</evidence>
<dbReference type="Gene3D" id="2.60.120.590">
    <property type="entry name" value="Alpha-ketoglutarate-dependent dioxygenase AlkB-like"/>
    <property type="match status" value="1"/>
</dbReference>
<accession>A0A0E3ST98</accession>
<dbReference type="PROSITE" id="PS51657">
    <property type="entry name" value="PSRV_HELICASE"/>
    <property type="match status" value="1"/>
</dbReference>
<dbReference type="GO" id="GO:0006396">
    <property type="term" value="P:RNA processing"/>
    <property type="evidence" value="ECO:0007669"/>
    <property type="project" value="InterPro"/>
</dbReference>
<dbReference type="InterPro" id="IPR044861">
    <property type="entry name" value="IPNS-like_FE2OG_OXY"/>
</dbReference>
<dbReference type="PROSITE" id="PS51471">
    <property type="entry name" value="FE2OG_OXY"/>
    <property type="match status" value="1"/>
</dbReference>
<dbReference type="GO" id="GO:0075523">
    <property type="term" value="P:viral translational frameshifting"/>
    <property type="evidence" value="ECO:0007669"/>
    <property type="project" value="UniProtKB-KW"/>
</dbReference>
<evidence type="ECO:0000256" key="6">
    <source>
        <dbReference type="SAM" id="MobiDB-lite"/>
    </source>
</evidence>
<dbReference type="SUPFAM" id="SSF52540">
    <property type="entry name" value="P-loop containing nucleoside triphosphate hydrolases"/>
    <property type="match status" value="1"/>
</dbReference>
<reference evidence="10" key="2">
    <citation type="journal article" date="2015" name="Phytopathology">
        <title>Biological, serological and molecular characterization of a highly divergent strain of GLRaV-4 causing grapevine leafroll disease.</title>
        <authorList>
            <person name="Reynard J.S."/>
            <person name="Schneeberger P.H."/>
            <person name="Frey J."/>
            <person name="Schaerer S."/>
        </authorList>
    </citation>
    <scope>NUCLEOTIDE SEQUENCE</scope>
    <source>
        <strain evidence="10">Ob</strain>
    </source>
</reference>
<dbReference type="GO" id="GO:0016787">
    <property type="term" value="F:hydrolase activity"/>
    <property type="evidence" value="ECO:0007669"/>
    <property type="project" value="UniProtKB-KW"/>
</dbReference>
<dbReference type="EMBL" id="KP313764">
    <property type="protein sequence ID" value="AKB90850.1"/>
    <property type="molecule type" value="Genomic_RNA"/>
</dbReference>
<evidence type="ECO:0000256" key="4">
    <source>
        <dbReference type="ARBA" id="ARBA00022801"/>
    </source>
</evidence>
<dbReference type="GO" id="GO:0008174">
    <property type="term" value="F:mRNA methyltransferase activity"/>
    <property type="evidence" value="ECO:0007669"/>
    <property type="project" value="UniProtKB-UniRule"/>
</dbReference>
<keyword evidence="3" id="KW-0688">Ribosomal frameshifting</keyword>
<feature type="region of interest" description="Disordered" evidence="6">
    <location>
        <begin position="25"/>
        <end position="50"/>
    </location>
</feature>
<keyword evidence="2" id="KW-0547">Nucleotide-binding</keyword>
<dbReference type="InterPro" id="IPR002588">
    <property type="entry name" value="Alphavirus-like_MT_dom"/>
</dbReference>
<organism evidence="10">
    <name type="scientific">Grapevine leafroll-associated virus 4</name>
    <dbReference type="NCBI Taxonomy" id="70177"/>
    <lineage>
        <taxon>Viruses</taxon>
        <taxon>Riboviria</taxon>
        <taxon>Orthornavirae</taxon>
        <taxon>Kitrinoviricota</taxon>
        <taxon>Alsuviricetes</taxon>
        <taxon>Martellivirales</taxon>
        <taxon>Closteroviridae</taxon>
        <taxon>Ampelovirus</taxon>
        <taxon>Ampelovirus tetravitis</taxon>
    </lineage>
</organism>
<dbReference type="GO" id="GO:0016556">
    <property type="term" value="P:mRNA modification"/>
    <property type="evidence" value="ECO:0007669"/>
    <property type="project" value="InterPro"/>
</dbReference>
<dbReference type="Pfam" id="PF03171">
    <property type="entry name" value="2OG-FeII_Oxy"/>
    <property type="match status" value="1"/>
</dbReference>
<dbReference type="PROSITE" id="PS51743">
    <property type="entry name" value="ALPHAVIRUS_MT"/>
    <property type="match status" value="1"/>
</dbReference>
<dbReference type="Pfam" id="PF01660">
    <property type="entry name" value="Vmethyltransf"/>
    <property type="match status" value="1"/>
</dbReference>
<dbReference type="Pfam" id="PF01443">
    <property type="entry name" value="Viral_helicase1"/>
    <property type="match status" value="1"/>
</dbReference>
<dbReference type="Gene3D" id="3.40.50.300">
    <property type="entry name" value="P-loop containing nucleotide triphosphate hydrolases"/>
    <property type="match status" value="2"/>
</dbReference>
<dbReference type="InterPro" id="IPR027417">
    <property type="entry name" value="P-loop_NTPase"/>
</dbReference>
<evidence type="ECO:0000259" key="8">
    <source>
        <dbReference type="PROSITE" id="PS51657"/>
    </source>
</evidence>
<feature type="compositionally biased region" description="Basic and acidic residues" evidence="6">
    <location>
        <begin position="1280"/>
        <end position="1293"/>
    </location>
</feature>
<evidence type="ECO:0000256" key="2">
    <source>
        <dbReference type="ARBA" id="ARBA00022741"/>
    </source>
</evidence>
<reference evidence="10" key="1">
    <citation type="submission" date="2014-12" db="EMBL/GenBank/DDBJ databases">
        <authorList>
            <person name="Reynard J.-S."/>
            <person name="Schneeberger P.H.-H."/>
            <person name="Frey J.E."/>
            <person name="Schaerer S."/>
        </authorList>
    </citation>
    <scope>NUCLEOTIDE SEQUENCE</scope>
    <source>
        <strain evidence="10">Ob</strain>
    </source>
</reference>
<feature type="region of interest" description="Disordered" evidence="6">
    <location>
        <begin position="1278"/>
        <end position="1304"/>
    </location>
</feature>
<keyword evidence="4" id="KW-0378">Hydrolase</keyword>
<evidence type="ECO:0000259" key="7">
    <source>
        <dbReference type="PROSITE" id="PS51471"/>
    </source>
</evidence>
<keyword evidence="5" id="KW-0067">ATP-binding</keyword>
<feature type="domain" description="Alphavirus-like MT" evidence="9">
    <location>
        <begin position="374"/>
        <end position="567"/>
    </location>
</feature>
<evidence type="ECO:0000313" key="10">
    <source>
        <dbReference type="EMBL" id="AKB90850.1"/>
    </source>
</evidence>
<dbReference type="GO" id="GO:0005524">
    <property type="term" value="F:ATP binding"/>
    <property type="evidence" value="ECO:0007669"/>
    <property type="project" value="UniProtKB-KW"/>
</dbReference>
<evidence type="ECO:0000259" key="9">
    <source>
        <dbReference type="PROSITE" id="PS51743"/>
    </source>
</evidence>
<protein>
    <submittedName>
        <fullName evidence="10">Polyprotein</fullName>
    </submittedName>
</protein>
<evidence type="ECO:0000256" key="1">
    <source>
        <dbReference type="ARBA" id="ARBA00022679"/>
    </source>
</evidence>
<dbReference type="InterPro" id="IPR037151">
    <property type="entry name" value="AlkB-like_sf"/>
</dbReference>
<feature type="domain" description="(+)RNA virus helicase C-terminal" evidence="8">
    <location>
        <begin position="1732"/>
        <end position="2076"/>
    </location>
</feature>
<feature type="domain" description="Fe2OG dioxygenase" evidence="7">
    <location>
        <begin position="1447"/>
        <end position="1537"/>
    </location>
</feature>
<sequence>MQATAQRPNNVSKAWVLAKNARANEHATRRENLSDADGSRSTTNHSSIPKADGIDRLVENETAININLLKSAADVKAVKIFPCRLSLKSQQKLVSLLDSLQVVASPFLSDFIISRVRTDTLKAIQRNILISNTGNVHFFNNNGLYVGMVTVEEPVWFYGRLAGRSDPLYMSLGKGKTSKCFIKTRFPTLHEFLKHDWAEGKSSLKFVTVYDPVGKRNWLGSKAFCWLPLYLNNKVQLDQIPTSGLVRLFTLQDRFGLVPISKTGKYYHYSPEGKTHRKFPNVLVGAEGAVAEVIDTTWNDCLSDPLLRTAVDSVLKKTALKETSCFQTNIDDLFNKALNQTLDVTKSNKVTISQHLNSEEFELLKSYFGLTYVENGAQFRGAHPLLNAIRECYNRIYQKSFRGVTVSDIGGNLASVIFADAANTHVCLPLVDVKDAGRQTRSAIALLNGTDHRYDNSNLAAKRLQTLQKVSYCNKVVPLCTHKSSVITMVDVYDVPLKMLLAAMEAKGALLARLCFMYPPELINEDGVIAHSETGVVVRRDGDVVVYHIADTSDSYCHDVNNLLSYIKTSSIVSKRGFTYSVELLNQNGPYLDFQVSLSTATAVTASSRSFSAWLKNKTKVSIEKTDSSGVVHVERVILDRDFVRRILGYGANVCNTIDDRTYEYILSNMRSQTTMMIVGSKIVHNKVELSTDVLVDLPGTFLKESVKRRRGAVDQAKKASRSPLRKIFDFLIGVPGKIFSKLLSLILGVLPKQYRRKLEKFLSEEELIKDCPDVVITNTSVDNSKTRLDNEILQDLLDVVKELTILKVPKAEIVEASSDEEDDPSIFLDDLELEKAKTKRAEIKRNKAGLKGGGNNWYDFILPSETKSADGESLLVDLWRIVRKLDRAVRGNFIMTPLLKALMFLLKGLLFVLRPAFHVVSGVKATIKNSFSVKEEKKTLTKVVSGFIIEALAKICNSLGLTYLKNLGSEVLSTVRNDMSARVEKMEEDVDTFLKSKIASGLKALGLKYPKGWLDERHKMRVLFDAAWKAIKTYPLVPAAGCLLVLLLASKRLREGVLRLPQEAFCFAERVRIGKPLVLVSALIGSLIGKYSTIASLFVGLEGCREMSLGMLIPSLIHSIPSLWDSDATGQKLALLLKISVFYNYYGVYKTVFNVLDKEEPHIPVRDVADIDPGLEAFTLNADTQEVLENFRRNTKARLAARQLDHETSFDDIPSTSSLPIKRKVERAPADRVCSLKGSDSKNFVVDVATTKVEPQSQVTKPVEDSPSTSKGILIESDNATKPEESSVHKVVEPTNNEVSPSEVVPKTISTPVSTVHLPEVRGPLVFEDEMLGLSSVFSEEKKPSSETFPKVEVVEPTPPVEDNQKVYDVEDASLQCVCGDTMMMETFTPPGPLPLLMGDKLKGREAWFYSRGGESYSYTGGHHKSRGWLGILDRYLTACNHSPMDFDHCLVQLYEVNCGIPFHSDNEPIYPKDNPILTVNVYGSAIFKVSCKIGEGAVTLSGAKYFLMPNGFQRTHKHAVTATTERLSMTFRATKPLKISVRRFDISQIESDSECSPVVEKVIRKSLVPEIKTDSHSFRPSSPKTLTVNKTISNAPLTDSMEAITGVSFSQQEDFLDLEKFRAMKHKVTVGGNVGVVYEAFLYNLHELCRELSVVTKVLKQPDLLVGRKKELFVSSIPELNQIKVCKRPDLLMTTGIDSFVGSVDEKRLMFSNDPSLEEQSALIYLAPGGISFPLKRCLGLFKLMSVLTAAEVDRALVGCKFINAVPGAGKTHEIKTLMKSYADSKSNSGLMLVLTSSKNAADSLNEYWNSQINCKKVLVMTVDSFIFSSGRFITADVNYVFIDECYMSHAGLCILIAAITNPSELSFYGDRRQVPFINRNPLFVDSRSMLDVKNHTYTEKLLTYRCPADICYWMSSVDFERKGGRLYQGRVTTPADGRPLKSVKSANFSPSELSFFKNVDRVMTFTQMEKSDLISKYTAAGLGDRQKATELIGTVAESQGETYSRVALVRTKAADDMVFESFPHRLVALTRHTQSLQFVCLPSKMSKGIGKDVQMIEKLEASIASTFVVQQHV</sequence>
<dbReference type="InterPro" id="IPR027351">
    <property type="entry name" value="(+)RNA_virus_helicase_core_dom"/>
</dbReference>
<dbReference type="SUPFAM" id="SSF51197">
    <property type="entry name" value="Clavaminate synthase-like"/>
    <property type="match status" value="1"/>
</dbReference>
<dbReference type="GO" id="GO:0003723">
    <property type="term" value="F:RNA binding"/>
    <property type="evidence" value="ECO:0007669"/>
    <property type="project" value="InterPro"/>
</dbReference>
<proteinExistence type="predicted"/>
<evidence type="ECO:0000256" key="3">
    <source>
        <dbReference type="ARBA" id="ARBA00022758"/>
    </source>
</evidence>
<name>A0A0E3ST98_9CLOS</name>
<keyword evidence="1" id="KW-0808">Transferase</keyword>